<dbReference type="Proteomes" id="UP000821845">
    <property type="component" value="Chromosome 5"/>
</dbReference>
<keyword evidence="2" id="KW-1185">Reference proteome</keyword>
<proteinExistence type="predicted"/>
<evidence type="ECO:0000313" key="2">
    <source>
        <dbReference type="Proteomes" id="UP000821845"/>
    </source>
</evidence>
<protein>
    <submittedName>
        <fullName evidence="1">Uncharacterized protein</fullName>
    </submittedName>
</protein>
<name>A0ACB7S495_HYAAI</name>
<organism evidence="1 2">
    <name type="scientific">Hyalomma asiaticum</name>
    <name type="common">Tick</name>
    <dbReference type="NCBI Taxonomy" id="266040"/>
    <lineage>
        <taxon>Eukaryota</taxon>
        <taxon>Metazoa</taxon>
        <taxon>Ecdysozoa</taxon>
        <taxon>Arthropoda</taxon>
        <taxon>Chelicerata</taxon>
        <taxon>Arachnida</taxon>
        <taxon>Acari</taxon>
        <taxon>Parasitiformes</taxon>
        <taxon>Ixodida</taxon>
        <taxon>Ixodoidea</taxon>
        <taxon>Ixodidae</taxon>
        <taxon>Hyalomminae</taxon>
        <taxon>Hyalomma</taxon>
    </lineage>
</organism>
<dbReference type="EMBL" id="CM023485">
    <property type="protein sequence ID" value="KAH6929746.1"/>
    <property type="molecule type" value="Genomic_DNA"/>
</dbReference>
<accession>A0ACB7S495</accession>
<comment type="caution">
    <text evidence="1">The sequence shown here is derived from an EMBL/GenBank/DDBJ whole genome shotgun (WGS) entry which is preliminary data.</text>
</comment>
<gene>
    <name evidence="1" type="ORF">HPB50_005518</name>
</gene>
<sequence length="364" mass="40698">MDSGKTTAKNVLLKLPRADVSTVVLGDSQTKHIYQHFDPSRLDTPAFITQRGALIADAFLLLNFVPSTASTILLHVGTNDLASCSGRPAFERALLPVPLLPALVRVPLSSRAHLFSTTQPLTFLPPEYLLEALMLSSNPRASGTQCSRSKVSRALTTSAPTTVYHALAEDTRYNLRKKRPDTLHTSIVNLSDFTLTHEDESALSHGLNFSPASGGFNEFQLLKDLENFARNMRLKEYFHDRPKDPERDVSFPKRSLKLSLQRTTSRKQPRISPMRSQCSLLLRVSPMHSRCCLWQRLTRTHRQCAGPLRHGSRPNAKLNHRKFILHLGSHRDLILEGRRTIVQSVILAALPDTAPAFADVGRKH</sequence>
<evidence type="ECO:0000313" key="1">
    <source>
        <dbReference type="EMBL" id="KAH6929746.1"/>
    </source>
</evidence>
<reference evidence="1" key="1">
    <citation type="submission" date="2020-05" db="EMBL/GenBank/DDBJ databases">
        <title>Large-scale comparative analyses of tick genomes elucidate their genetic diversity and vector capacities.</title>
        <authorList>
            <person name="Jia N."/>
            <person name="Wang J."/>
            <person name="Shi W."/>
            <person name="Du L."/>
            <person name="Sun Y."/>
            <person name="Zhan W."/>
            <person name="Jiang J."/>
            <person name="Wang Q."/>
            <person name="Zhang B."/>
            <person name="Ji P."/>
            <person name="Sakyi L.B."/>
            <person name="Cui X."/>
            <person name="Yuan T."/>
            <person name="Jiang B."/>
            <person name="Yang W."/>
            <person name="Lam T.T.-Y."/>
            <person name="Chang Q."/>
            <person name="Ding S."/>
            <person name="Wang X."/>
            <person name="Zhu J."/>
            <person name="Ruan X."/>
            <person name="Zhao L."/>
            <person name="Wei J."/>
            <person name="Que T."/>
            <person name="Du C."/>
            <person name="Cheng J."/>
            <person name="Dai P."/>
            <person name="Han X."/>
            <person name="Huang E."/>
            <person name="Gao Y."/>
            <person name="Liu J."/>
            <person name="Shao H."/>
            <person name="Ye R."/>
            <person name="Li L."/>
            <person name="Wei W."/>
            <person name="Wang X."/>
            <person name="Wang C."/>
            <person name="Yang T."/>
            <person name="Huo Q."/>
            <person name="Li W."/>
            <person name="Guo W."/>
            <person name="Chen H."/>
            <person name="Zhou L."/>
            <person name="Ni X."/>
            <person name="Tian J."/>
            <person name="Zhou Y."/>
            <person name="Sheng Y."/>
            <person name="Liu T."/>
            <person name="Pan Y."/>
            <person name="Xia L."/>
            <person name="Li J."/>
            <person name="Zhao F."/>
            <person name="Cao W."/>
        </authorList>
    </citation>
    <scope>NUCLEOTIDE SEQUENCE</scope>
    <source>
        <strain evidence="1">Hyas-2018</strain>
    </source>
</reference>